<keyword evidence="1" id="KW-0472">Membrane</keyword>
<evidence type="ECO:0000313" key="2">
    <source>
        <dbReference type="EMBL" id="PWJ29475.1"/>
    </source>
</evidence>
<feature type="transmembrane region" description="Helical" evidence="1">
    <location>
        <begin position="104"/>
        <end position="122"/>
    </location>
</feature>
<name>A0A2Y9C5A2_9FIRM</name>
<accession>A0A2Y9C5A2</accession>
<evidence type="ECO:0000313" key="3">
    <source>
        <dbReference type="Proteomes" id="UP000245845"/>
    </source>
</evidence>
<feature type="transmembrane region" description="Helical" evidence="1">
    <location>
        <begin position="77"/>
        <end position="98"/>
    </location>
</feature>
<keyword evidence="1" id="KW-0812">Transmembrane</keyword>
<dbReference type="Proteomes" id="UP000245845">
    <property type="component" value="Unassembled WGS sequence"/>
</dbReference>
<reference evidence="2 3" key="1">
    <citation type="submission" date="2018-05" db="EMBL/GenBank/DDBJ databases">
        <title>The Hungate 1000. A catalogue of reference genomes from the rumen microbiome.</title>
        <authorList>
            <person name="Kelly W."/>
        </authorList>
    </citation>
    <scope>NUCLEOTIDE SEQUENCE [LARGE SCALE GENOMIC DNA]</scope>
    <source>
        <strain evidence="2 3">NLAE-zl-C242</strain>
    </source>
</reference>
<proteinExistence type="predicted"/>
<protein>
    <submittedName>
        <fullName evidence="2">Uncharacterized protein DUF4318</fullName>
    </submittedName>
</protein>
<comment type="caution">
    <text evidence="2">The sequence shown here is derived from an EMBL/GenBank/DDBJ whole genome shotgun (WGS) entry which is preliminary data.</text>
</comment>
<feature type="transmembrane region" description="Helical" evidence="1">
    <location>
        <begin position="40"/>
        <end position="65"/>
    </location>
</feature>
<dbReference type="AlphaFoldDB" id="A0A2Y9C5A2"/>
<keyword evidence="3" id="KW-1185">Reference proteome</keyword>
<gene>
    <name evidence="2" type="ORF">A8806_106213</name>
</gene>
<feature type="transmembrane region" description="Helical" evidence="1">
    <location>
        <begin position="14"/>
        <end position="34"/>
    </location>
</feature>
<dbReference type="EMBL" id="QGDL01000006">
    <property type="protein sequence ID" value="PWJ29475.1"/>
    <property type="molecule type" value="Genomic_DNA"/>
</dbReference>
<sequence length="216" mass="24647">MRAHGISEETKEKVLYGCFFGLVLFASSAVYLSFSKDTAAIAGMLKFVPAALIVYLLVGNLFIWLYNRQGNRKISQWFNGAAAVYWISIFAGFFVLLSIVLPGVLRNIVLVNIAVAFVCWLVDYRSFKKIAEELNGEVVKGRYLVVDLEECPRSVDAFCREIEDYCRKNRITLEFITRGKPAVVKMDGQTYHVELDSFYSQFGPMYALKFGQYYKK</sequence>
<keyword evidence="1" id="KW-1133">Transmembrane helix</keyword>
<dbReference type="OrthoDB" id="2033441at2"/>
<evidence type="ECO:0000256" key="1">
    <source>
        <dbReference type="SAM" id="Phobius"/>
    </source>
</evidence>
<dbReference type="RefSeq" id="WP_109731320.1">
    <property type="nucleotide sequence ID" value="NZ_BAAACK010000026.1"/>
</dbReference>
<organism evidence="2 3">
    <name type="scientific">Faecalicatena orotica</name>
    <dbReference type="NCBI Taxonomy" id="1544"/>
    <lineage>
        <taxon>Bacteria</taxon>
        <taxon>Bacillati</taxon>
        <taxon>Bacillota</taxon>
        <taxon>Clostridia</taxon>
        <taxon>Lachnospirales</taxon>
        <taxon>Lachnospiraceae</taxon>
        <taxon>Faecalicatena</taxon>
    </lineage>
</organism>